<sequence length="696" mass="75270">MPSASTAKLEKQASTEAVDPLRQAIVVIDHKIRNLVKRQRKIEQYEAEQKSGKNLNSDQLSAVSKKDEVMQTLEFARDLSKSFNIIALDTAKVQKKQARKEALERNQQDIAKVKEILLVQDILANMGQDNVREDFLAGQNGAVQLTEEELKYLDDLYGEVSPKRIAEEGSPPFQDQLQHSAEHLVAIVDGKTKEIVGTTYLKLKEIVASIQSCGYFDQATEEAAEGNSEQEVQEPAVEEEVYVEKESTVVAQETATFLQAIPTVPLEVQPGVSMLVQQQQAVPISTPVATSEGSYFSTAAATFIPGQMQQTQRSIPEFISSVTDGSIHFLQDSELDPPDISVMLTGSVTQQTQQRVGPTPPPAPIPSQTFTNQSFASVSTASGPQQVVYQPPNEIPQSHIPAFVSPTMNPPPPIPMPPSHRSVSPTAPLQQSYGGQQVPTYASQAQQQTIPYGLQQQPQTLAGYENIQQQNIPDPSEHQQIPEQTASVPIEVAADDWSKTETEASDWNAAADSQGDWNTATDNQGDWNTENQDWCKPTESNNDWSTASSGQGDGYITQGSRNYGGGRGRSNRGGGSRGGTGYSGGRGRGNYQNDRGNGGYQNDRSSYNYRERSEGGGGGGNYYQQQNGYQQRDNYGNSNYRGGSGGGYKRGGPREGSGQRGGMDRGGPRGGPGARGGNPRGARGGSGGGYTRGNKQ</sequence>
<feature type="compositionally biased region" description="Polar residues" evidence="2">
    <location>
        <begin position="592"/>
        <end position="608"/>
    </location>
</feature>
<comment type="similarity">
    <text evidence="1">Belongs to the caprin family.</text>
</comment>
<feature type="region of interest" description="Disordered" evidence="2">
    <location>
        <begin position="497"/>
        <end position="696"/>
    </location>
</feature>
<name>A0A7R9PHG4_TIMGE</name>
<feature type="compositionally biased region" description="Gly residues" evidence="2">
    <location>
        <begin position="642"/>
        <end position="661"/>
    </location>
</feature>
<proteinExistence type="inferred from homology"/>
<gene>
    <name evidence="4" type="ORF">TGEB3V08_LOCUS1350</name>
</gene>
<evidence type="ECO:0000256" key="1">
    <source>
        <dbReference type="ARBA" id="ARBA00007950"/>
    </source>
</evidence>
<dbReference type="PANTHER" id="PTHR22922">
    <property type="entry name" value="GPI-ANCHORED PROTEIN P137"/>
    <property type="match status" value="1"/>
</dbReference>
<dbReference type="InterPro" id="IPR028816">
    <property type="entry name" value="Caprin"/>
</dbReference>
<feature type="domain" description="Caprin-1 dimerization" evidence="3">
    <location>
        <begin position="99"/>
        <end position="217"/>
    </location>
</feature>
<dbReference type="PANTHER" id="PTHR22922:SF19">
    <property type="entry name" value="CAPRIN HOMOLOG"/>
    <property type="match status" value="1"/>
</dbReference>
<protein>
    <recommendedName>
        <fullName evidence="3">Caprin-1 dimerization domain-containing protein</fullName>
    </recommendedName>
</protein>
<dbReference type="GO" id="GO:0005737">
    <property type="term" value="C:cytoplasm"/>
    <property type="evidence" value="ECO:0007669"/>
    <property type="project" value="TreeGrafter"/>
</dbReference>
<dbReference type="GO" id="GO:0003723">
    <property type="term" value="F:RNA binding"/>
    <property type="evidence" value="ECO:0007669"/>
    <property type="project" value="TreeGrafter"/>
</dbReference>
<dbReference type="Pfam" id="PF18293">
    <property type="entry name" value="Caprin-1_dimer"/>
    <property type="match status" value="1"/>
</dbReference>
<evidence type="ECO:0000313" key="4">
    <source>
        <dbReference type="EMBL" id="CAD7587127.1"/>
    </source>
</evidence>
<accession>A0A7R9PHG4</accession>
<feature type="compositionally biased region" description="Polar residues" evidence="2">
    <location>
        <begin position="421"/>
        <end position="444"/>
    </location>
</feature>
<dbReference type="EMBL" id="OE839411">
    <property type="protein sequence ID" value="CAD7587127.1"/>
    <property type="molecule type" value="Genomic_DNA"/>
</dbReference>
<feature type="compositionally biased region" description="Gly residues" evidence="2">
    <location>
        <begin position="562"/>
        <end position="588"/>
    </location>
</feature>
<evidence type="ECO:0000259" key="3">
    <source>
        <dbReference type="Pfam" id="PF18293"/>
    </source>
</evidence>
<feature type="region of interest" description="Disordered" evidence="2">
    <location>
        <begin position="412"/>
        <end position="444"/>
    </location>
</feature>
<feature type="compositionally biased region" description="Gly residues" evidence="2">
    <location>
        <begin position="668"/>
        <end position="696"/>
    </location>
</feature>
<dbReference type="InterPro" id="IPR041637">
    <property type="entry name" value="Caprin-1_dimer"/>
</dbReference>
<organism evidence="4">
    <name type="scientific">Timema genevievae</name>
    <name type="common">Walking stick</name>
    <dbReference type="NCBI Taxonomy" id="629358"/>
    <lineage>
        <taxon>Eukaryota</taxon>
        <taxon>Metazoa</taxon>
        <taxon>Ecdysozoa</taxon>
        <taxon>Arthropoda</taxon>
        <taxon>Hexapoda</taxon>
        <taxon>Insecta</taxon>
        <taxon>Pterygota</taxon>
        <taxon>Neoptera</taxon>
        <taxon>Polyneoptera</taxon>
        <taxon>Phasmatodea</taxon>
        <taxon>Timematodea</taxon>
        <taxon>Timematoidea</taxon>
        <taxon>Timematidae</taxon>
        <taxon>Timema</taxon>
    </lineage>
</organism>
<feature type="compositionally biased region" description="Polar residues" evidence="2">
    <location>
        <begin position="515"/>
        <end position="550"/>
    </location>
</feature>
<reference evidence="4" key="1">
    <citation type="submission" date="2020-11" db="EMBL/GenBank/DDBJ databases">
        <authorList>
            <person name="Tran Van P."/>
        </authorList>
    </citation>
    <scope>NUCLEOTIDE SEQUENCE</scope>
</reference>
<feature type="compositionally biased region" description="Low complexity" evidence="2">
    <location>
        <begin position="622"/>
        <end position="641"/>
    </location>
</feature>
<evidence type="ECO:0000256" key="2">
    <source>
        <dbReference type="SAM" id="MobiDB-lite"/>
    </source>
</evidence>
<dbReference type="AlphaFoldDB" id="A0A7R9PHG4"/>